<dbReference type="Gene3D" id="3.30.450.20">
    <property type="entry name" value="PAS domain"/>
    <property type="match status" value="1"/>
</dbReference>
<dbReference type="PROSITE" id="PS50113">
    <property type="entry name" value="PAC"/>
    <property type="match status" value="1"/>
</dbReference>
<dbReference type="PROSITE" id="PS50112">
    <property type="entry name" value="PAS"/>
    <property type="match status" value="1"/>
</dbReference>
<dbReference type="CDD" id="cd00082">
    <property type="entry name" value="HisKA"/>
    <property type="match status" value="1"/>
</dbReference>
<protein>
    <recommendedName>
        <fullName evidence="2">histidine kinase</fullName>
        <ecNumber evidence="2">2.7.13.3</ecNumber>
    </recommendedName>
</protein>
<dbReference type="Proteomes" id="UP000233375">
    <property type="component" value="Unassembled WGS sequence"/>
</dbReference>
<evidence type="ECO:0000256" key="9">
    <source>
        <dbReference type="ARBA" id="ARBA00023012"/>
    </source>
</evidence>
<dbReference type="GO" id="GO:0000155">
    <property type="term" value="F:phosphorelay sensor kinase activity"/>
    <property type="evidence" value="ECO:0007669"/>
    <property type="project" value="InterPro"/>
</dbReference>
<evidence type="ECO:0000256" key="5">
    <source>
        <dbReference type="ARBA" id="ARBA00022741"/>
    </source>
</evidence>
<dbReference type="InterPro" id="IPR000014">
    <property type="entry name" value="PAS"/>
</dbReference>
<dbReference type="Pfam" id="PF00512">
    <property type="entry name" value="HisKA"/>
    <property type="match status" value="1"/>
</dbReference>
<dbReference type="InterPro" id="IPR035965">
    <property type="entry name" value="PAS-like_dom_sf"/>
</dbReference>
<dbReference type="Pfam" id="PF13426">
    <property type="entry name" value="PAS_9"/>
    <property type="match status" value="1"/>
</dbReference>
<comment type="caution">
    <text evidence="13">The sequence shown here is derived from an EMBL/GenBank/DDBJ whole genome shotgun (WGS) entry which is preliminary data.</text>
</comment>
<dbReference type="InterPro" id="IPR005467">
    <property type="entry name" value="His_kinase_dom"/>
</dbReference>
<dbReference type="NCBIfam" id="TIGR00229">
    <property type="entry name" value="sensory_box"/>
    <property type="match status" value="1"/>
</dbReference>
<evidence type="ECO:0000259" key="11">
    <source>
        <dbReference type="PROSITE" id="PS50112"/>
    </source>
</evidence>
<dbReference type="InterPro" id="IPR000700">
    <property type="entry name" value="PAS-assoc_C"/>
</dbReference>
<feature type="domain" description="PAC" evidence="12">
    <location>
        <begin position="297"/>
        <end position="351"/>
    </location>
</feature>
<dbReference type="AlphaFoldDB" id="A0A2N0Z3A7"/>
<keyword evidence="4" id="KW-0808">Transferase</keyword>
<evidence type="ECO:0000256" key="8">
    <source>
        <dbReference type="ARBA" id="ARBA00022969"/>
    </source>
</evidence>
<name>A0A2N0Z3A7_9BACI</name>
<dbReference type="Gene3D" id="3.30.565.10">
    <property type="entry name" value="Histidine kinase-like ATPase, C-terminal domain"/>
    <property type="match status" value="1"/>
</dbReference>
<accession>A0A2N0Z3A7</accession>
<keyword evidence="6" id="KW-0418">Kinase</keyword>
<dbReference type="SMART" id="SM00387">
    <property type="entry name" value="HATPase_c"/>
    <property type="match status" value="1"/>
</dbReference>
<dbReference type="PRINTS" id="PR00344">
    <property type="entry name" value="BCTRLSENSOR"/>
</dbReference>
<dbReference type="CDD" id="cd00075">
    <property type="entry name" value="HATPase"/>
    <property type="match status" value="1"/>
</dbReference>
<proteinExistence type="predicted"/>
<dbReference type="CDD" id="cd00130">
    <property type="entry name" value="PAS"/>
    <property type="match status" value="1"/>
</dbReference>
<dbReference type="EMBL" id="PISE01000017">
    <property type="protein sequence ID" value="PKG23997.1"/>
    <property type="molecule type" value="Genomic_DNA"/>
</dbReference>
<dbReference type="FunFam" id="1.10.287.130:FF:000040">
    <property type="entry name" value="PAS domain-containing sensor histidine kinase"/>
    <property type="match status" value="1"/>
</dbReference>
<dbReference type="SUPFAM" id="SSF55874">
    <property type="entry name" value="ATPase domain of HSP90 chaperone/DNA topoisomerase II/histidine kinase"/>
    <property type="match status" value="1"/>
</dbReference>
<evidence type="ECO:0000256" key="1">
    <source>
        <dbReference type="ARBA" id="ARBA00000085"/>
    </source>
</evidence>
<dbReference type="PROSITE" id="PS50109">
    <property type="entry name" value="HIS_KIN"/>
    <property type="match status" value="1"/>
</dbReference>
<dbReference type="SMART" id="SM00388">
    <property type="entry name" value="HisKA"/>
    <property type="match status" value="1"/>
</dbReference>
<keyword evidence="14" id="KW-1185">Reference proteome</keyword>
<keyword evidence="5" id="KW-0547">Nucleotide-binding</keyword>
<feature type="domain" description="PAS" evidence="11">
    <location>
        <begin position="224"/>
        <end position="272"/>
    </location>
</feature>
<dbReference type="PANTHER" id="PTHR43065">
    <property type="entry name" value="SENSOR HISTIDINE KINASE"/>
    <property type="match status" value="1"/>
</dbReference>
<dbReference type="OrthoDB" id="9815750at2"/>
<dbReference type="PANTHER" id="PTHR43065:SF34">
    <property type="entry name" value="SPORULATION KINASE A"/>
    <property type="match status" value="1"/>
</dbReference>
<comment type="catalytic activity">
    <reaction evidence="1">
        <text>ATP + protein L-histidine = ADP + protein N-phospho-L-histidine.</text>
        <dbReference type="EC" id="2.7.13.3"/>
    </reaction>
</comment>
<keyword evidence="3" id="KW-0597">Phosphoprotein</keyword>
<dbReference type="GO" id="GO:0005524">
    <property type="term" value="F:ATP binding"/>
    <property type="evidence" value="ECO:0007669"/>
    <property type="project" value="UniProtKB-KW"/>
</dbReference>
<feature type="domain" description="Histidine kinase" evidence="10">
    <location>
        <begin position="364"/>
        <end position="567"/>
    </location>
</feature>
<dbReference type="SUPFAM" id="SSF47384">
    <property type="entry name" value="Homodimeric domain of signal transducing histidine kinase"/>
    <property type="match status" value="1"/>
</dbReference>
<dbReference type="InterPro" id="IPR036890">
    <property type="entry name" value="HATPase_C_sf"/>
</dbReference>
<sequence length="567" mass="65087">MGDEYIKRGVIMSSNFIYPKSRQIVDYNSRQGHILYMYERVDKYVENAVAFIVNGAEKGHYVLWIDKEELYHSIYQKVKSILKTNELPFIHFIQDKEFTDIFVDSPINNIQSYYSEIIQAMEVDKLSISSWFHVSGKVKKNEYTNLYQIGEYLTEMHCSTEQKIVLAVEGDDVSASYQNRLLHTYPNLMTDLQIVESPLYMPDNDPTRTNYKERVKLEGILKATNQQLESFIMRNLDPVMILNNDDDVLTINDAFEKVFGWTAAETVGKNSLQLPHIPIINRKEVYQNKCITLLGENVGEYETVRLTKEGISLHVQISCFPLRDEYDRVNGRAVIIRDITEKKQAQELLIKTEKLSIAGELAAGIAHEIRNPVTAIKGFLQLMEHGNMNNKTYFEIMEAEIERIELILSELLMLSKPQVIQYESTNISMLIRDIVILLEAQAIMNNVGIELDFESDDIILNGEKNQLKQVAINFIKNAIEAMPKGGKLMVQLRKYEEKQLLIRFIDEGCGIPDYVLSKLGQPFYTTKEKGTGLGFMVSKRIIENHNGTVSIYSKENIGTTIDVMLPL</sequence>
<evidence type="ECO:0000313" key="14">
    <source>
        <dbReference type="Proteomes" id="UP000233375"/>
    </source>
</evidence>
<dbReference type="InterPro" id="IPR003661">
    <property type="entry name" value="HisK_dim/P_dom"/>
</dbReference>
<keyword evidence="9" id="KW-0902">Two-component regulatory system</keyword>
<evidence type="ECO:0000256" key="4">
    <source>
        <dbReference type="ARBA" id="ARBA00022679"/>
    </source>
</evidence>
<dbReference type="InterPro" id="IPR036097">
    <property type="entry name" value="HisK_dim/P_sf"/>
</dbReference>
<evidence type="ECO:0000259" key="12">
    <source>
        <dbReference type="PROSITE" id="PS50113"/>
    </source>
</evidence>
<dbReference type="Pfam" id="PF02518">
    <property type="entry name" value="HATPase_c"/>
    <property type="match status" value="1"/>
</dbReference>
<evidence type="ECO:0000256" key="2">
    <source>
        <dbReference type="ARBA" id="ARBA00012438"/>
    </source>
</evidence>
<evidence type="ECO:0000259" key="10">
    <source>
        <dbReference type="PROSITE" id="PS50109"/>
    </source>
</evidence>
<gene>
    <name evidence="13" type="ORF">CWS01_09535</name>
</gene>
<dbReference type="SUPFAM" id="SSF55785">
    <property type="entry name" value="PYP-like sensor domain (PAS domain)"/>
    <property type="match status" value="1"/>
</dbReference>
<organism evidence="13 14">
    <name type="scientific">Niallia nealsonii</name>
    <dbReference type="NCBI Taxonomy" id="115979"/>
    <lineage>
        <taxon>Bacteria</taxon>
        <taxon>Bacillati</taxon>
        <taxon>Bacillota</taxon>
        <taxon>Bacilli</taxon>
        <taxon>Bacillales</taxon>
        <taxon>Bacillaceae</taxon>
        <taxon>Niallia</taxon>
    </lineage>
</organism>
<evidence type="ECO:0000256" key="3">
    <source>
        <dbReference type="ARBA" id="ARBA00022553"/>
    </source>
</evidence>
<dbReference type="InterPro" id="IPR003594">
    <property type="entry name" value="HATPase_dom"/>
</dbReference>
<keyword evidence="7" id="KW-0067">ATP-binding</keyword>
<evidence type="ECO:0000256" key="6">
    <source>
        <dbReference type="ARBA" id="ARBA00022777"/>
    </source>
</evidence>
<evidence type="ECO:0000256" key="7">
    <source>
        <dbReference type="ARBA" id="ARBA00022840"/>
    </source>
</evidence>
<evidence type="ECO:0000313" key="13">
    <source>
        <dbReference type="EMBL" id="PKG23997.1"/>
    </source>
</evidence>
<dbReference type="EC" id="2.7.13.3" evidence="2"/>
<reference evidence="13 14" key="1">
    <citation type="journal article" date="2003" name="Int. J. Syst. Evol. Microbiol.">
        <title>Bacillus nealsonii sp. nov., isolated from a spacecraft-assembly facility, whose spores are gamma-radiation resistant.</title>
        <authorList>
            <person name="Venkateswaran K."/>
            <person name="Kempf M."/>
            <person name="Chen F."/>
            <person name="Satomi M."/>
            <person name="Nicholson W."/>
            <person name="Kern R."/>
        </authorList>
    </citation>
    <scope>NUCLEOTIDE SEQUENCE [LARGE SCALE GENOMIC DNA]</scope>
    <source>
        <strain evidence="13 14">FO-92</strain>
    </source>
</reference>
<dbReference type="GO" id="GO:0030435">
    <property type="term" value="P:sporulation resulting in formation of a cellular spore"/>
    <property type="evidence" value="ECO:0007669"/>
    <property type="project" value="UniProtKB-KW"/>
</dbReference>
<keyword evidence="8" id="KW-0749">Sporulation</keyword>
<dbReference type="InterPro" id="IPR004358">
    <property type="entry name" value="Sig_transdc_His_kin-like_C"/>
</dbReference>
<dbReference type="Gene3D" id="1.10.287.130">
    <property type="match status" value="1"/>
</dbReference>